<proteinExistence type="predicted"/>
<dbReference type="EMBL" id="FMSH01000106">
    <property type="protein sequence ID" value="SCU74654.1"/>
    <property type="molecule type" value="Genomic_DNA"/>
</dbReference>
<sequence>MIQKYENSVNTGANLLQAFVSHFIDRCH</sequence>
<name>A0A1K0IP84_CUPNE</name>
<protein>
    <submittedName>
        <fullName evidence="1">Uncharacterized protein</fullName>
    </submittedName>
</protein>
<dbReference type="AlphaFoldDB" id="A0A1K0IP84"/>
<gene>
    <name evidence="1" type="ORF">CNECB9_1940017</name>
</gene>
<evidence type="ECO:0000313" key="1">
    <source>
        <dbReference type="EMBL" id="SCU74654.1"/>
    </source>
</evidence>
<reference evidence="1" key="1">
    <citation type="submission" date="2016-09" db="EMBL/GenBank/DDBJ databases">
        <authorList>
            <person name="Capua I."/>
            <person name="De Benedictis P."/>
            <person name="Joannis T."/>
            <person name="Lombin L.H."/>
            <person name="Cattoli G."/>
        </authorList>
    </citation>
    <scope>NUCLEOTIDE SEQUENCE</scope>
    <source>
        <strain evidence="1">B9</strain>
    </source>
</reference>
<organism evidence="1">
    <name type="scientific">Cupriavidus necator</name>
    <name type="common">Alcaligenes eutrophus</name>
    <name type="synonym">Ralstonia eutropha</name>
    <dbReference type="NCBI Taxonomy" id="106590"/>
    <lineage>
        <taxon>Bacteria</taxon>
        <taxon>Pseudomonadati</taxon>
        <taxon>Pseudomonadota</taxon>
        <taxon>Betaproteobacteria</taxon>
        <taxon>Burkholderiales</taxon>
        <taxon>Burkholderiaceae</taxon>
        <taxon>Cupriavidus</taxon>
    </lineage>
</organism>
<accession>A0A1K0IP84</accession>